<sequence length="1130" mass="130675">QDIIELEKLCEKLYSSTSTHEIHEANKVLENFANSSDCLNKCQILLERGTTAYSQYIASIVLIKAISRNTVILSPQNKYELRCYILNYLYSRNKLATFVKKSLVQLFAKITKFGWFDVISKDNGNYPFREILQDVSKFVQNTPELCVIGIQLLSELVNEINHLDESEVNRSLTKHRKISSSFRDTQLLEIFSLSCSLLKDANRNITSIFNEDPSKQQERDLISQLLELCLNCLMYDFIGTACSNEDTNDDLSTVQIPSTWRSVIMDFSNIELFYNLYFHLPAEMASNALACLVQLSAIRRSFFNNTERMKYLNELCTGVKKILATSVGLDDAKCYHEFCRLLARLKCNYQLSELIKLDYYPEFIQMIAKFSITSLRMWRFSQNSLYYLLSLWQRMVASVPYIKAQEPHLLEIYTPEITSVFITSRLELVSAVVRDNIEDPFSDLGTVYQQLEQISIIGRCEYEKTCKILVELFDETAQQFQNLIKTQTTDRISPSIQNQNPEMKIKEGQLSWLVYIIGAVIGGRSSYSLGNTEEHDTYDGEMVVRVLQLMDFINNRLEQSNGTLGCEKLDLAILNFFEQFRKIFIGDQVQKSSKVYRRMSELLGIQDETMWLNVVTSKIILNLKFWTRSERIISKTLNLLNDLAVGYSSVRKLMKLDSIHFILANHTSENFPFLGFSNPEIIKEKMKCRTTFYTALGRLLNLDFNDDDDTFERFIRPLSNQLDMIGNIMSQATNKEALNEIKLPLVGLARDLRGLAFAFNSRAAYMQLFDWLYPNYVPLFTKAIEVWYNEPFVTTPILKLMSELVQNRSQRLTFEISSPNGILLFREASRLVCTYGSRIVTVNGMENNKDQIYQMKLKGISICFNILKWSLSGGYVNFGVFRLYNDNALNDALEMFVKMLLSFEQNNLRVYSKLSQTYYGLLETLTSDHMSFVSMLEPQVFLYLLSTISEGLSSIDSTISTSCCTALDHIITFLFKNMSKQKRGHQSHQIPLIQIYQQQPQVLQQILSTVINIIIFEDCKNQWSMSRPLLGLILLNEQYFDQWRNNLISSQAMEKREAAENTFKSLMNGIERTLSVKNRDKFTQNIATFRRDLNECFKSNSTSTNVIQHQSQQQQQNRITQNMQQKLLAV</sequence>
<dbReference type="FunFam" id="1.25.10.10:FF:000042">
    <property type="entry name" value="exportin-7 isoform X1"/>
    <property type="match status" value="1"/>
</dbReference>
<evidence type="ECO:0000256" key="6">
    <source>
        <dbReference type="ARBA" id="ARBA00022927"/>
    </source>
</evidence>
<dbReference type="GO" id="GO:0031267">
    <property type="term" value="F:small GTPase binding"/>
    <property type="evidence" value="ECO:0007669"/>
    <property type="project" value="InterPro"/>
</dbReference>
<evidence type="ECO:0000256" key="5">
    <source>
        <dbReference type="ARBA" id="ARBA00022490"/>
    </source>
</evidence>
<dbReference type="OrthoDB" id="244158at2759"/>
<dbReference type="Pfam" id="PF03810">
    <property type="entry name" value="IBN_N"/>
    <property type="match status" value="1"/>
</dbReference>
<evidence type="ECO:0008006" key="12">
    <source>
        <dbReference type="Google" id="ProtNLM"/>
    </source>
</evidence>
<evidence type="ECO:0000259" key="8">
    <source>
        <dbReference type="Pfam" id="PF03810"/>
    </source>
</evidence>
<dbReference type="AlphaFoldDB" id="A0A813NB25"/>
<dbReference type="Pfam" id="PF25795">
    <property type="entry name" value="TPR_XPO7"/>
    <property type="match status" value="1"/>
</dbReference>
<keyword evidence="4" id="KW-0813">Transport</keyword>
<comment type="similarity">
    <text evidence="3">Belongs to the exportin family.</text>
</comment>
<keyword evidence="5" id="KW-0963">Cytoplasm</keyword>
<dbReference type="GO" id="GO:0005737">
    <property type="term" value="C:cytoplasm"/>
    <property type="evidence" value="ECO:0007669"/>
    <property type="project" value="UniProtKB-SubCell"/>
</dbReference>
<evidence type="ECO:0000313" key="11">
    <source>
        <dbReference type="Proteomes" id="UP000663879"/>
    </source>
</evidence>
<feature type="non-terminal residue" evidence="10">
    <location>
        <position position="1"/>
    </location>
</feature>
<dbReference type="InterPro" id="IPR057947">
    <property type="entry name" value="TPR_XPO7/RBP17"/>
</dbReference>
<dbReference type="PANTHER" id="PTHR12596:SF2">
    <property type="entry name" value="EXPORTIN-7 ISOFORM X1"/>
    <property type="match status" value="1"/>
</dbReference>
<accession>A0A813NB25</accession>
<comment type="subcellular location">
    <subcellularLocation>
        <location evidence="2">Cytoplasm</location>
    </subcellularLocation>
    <subcellularLocation>
        <location evidence="1">Nucleus</location>
    </subcellularLocation>
</comment>
<dbReference type="InterPro" id="IPR044189">
    <property type="entry name" value="XPO4/7-like"/>
</dbReference>
<gene>
    <name evidence="10" type="ORF">OXX778_LOCUS3008</name>
</gene>
<dbReference type="PANTHER" id="PTHR12596">
    <property type="entry name" value="EXPORTIN 4,7-RELATED"/>
    <property type="match status" value="1"/>
</dbReference>
<keyword evidence="7" id="KW-0539">Nucleus</keyword>
<dbReference type="GO" id="GO:0005643">
    <property type="term" value="C:nuclear pore"/>
    <property type="evidence" value="ECO:0007669"/>
    <property type="project" value="TreeGrafter"/>
</dbReference>
<dbReference type="InterPro" id="IPR001494">
    <property type="entry name" value="Importin-beta_N"/>
</dbReference>
<protein>
    <recommendedName>
        <fullName evidence="12">XPO7</fullName>
    </recommendedName>
</protein>
<evidence type="ECO:0000256" key="3">
    <source>
        <dbReference type="ARBA" id="ARBA00009466"/>
    </source>
</evidence>
<dbReference type="SUPFAM" id="SSF48371">
    <property type="entry name" value="ARM repeat"/>
    <property type="match status" value="1"/>
</dbReference>
<reference evidence="10" key="1">
    <citation type="submission" date="2021-02" db="EMBL/GenBank/DDBJ databases">
        <authorList>
            <person name="Nowell W R."/>
        </authorList>
    </citation>
    <scope>NUCLEOTIDE SEQUENCE</scope>
    <source>
        <strain evidence="10">Ploen Becks lab</strain>
    </source>
</reference>
<evidence type="ECO:0000259" key="9">
    <source>
        <dbReference type="Pfam" id="PF25795"/>
    </source>
</evidence>
<name>A0A813NB25_9BILA</name>
<keyword evidence="11" id="KW-1185">Reference proteome</keyword>
<evidence type="ECO:0000313" key="10">
    <source>
        <dbReference type="EMBL" id="CAF0733817.1"/>
    </source>
</evidence>
<feature type="domain" description="Importin N-terminal" evidence="8">
    <location>
        <begin position="25"/>
        <end position="90"/>
    </location>
</feature>
<dbReference type="GO" id="GO:0006611">
    <property type="term" value="P:protein export from nucleus"/>
    <property type="evidence" value="ECO:0007669"/>
    <property type="project" value="TreeGrafter"/>
</dbReference>
<dbReference type="Proteomes" id="UP000663879">
    <property type="component" value="Unassembled WGS sequence"/>
</dbReference>
<organism evidence="10 11">
    <name type="scientific">Brachionus calyciflorus</name>
    <dbReference type="NCBI Taxonomy" id="104777"/>
    <lineage>
        <taxon>Eukaryota</taxon>
        <taxon>Metazoa</taxon>
        <taxon>Spiralia</taxon>
        <taxon>Gnathifera</taxon>
        <taxon>Rotifera</taxon>
        <taxon>Eurotatoria</taxon>
        <taxon>Monogononta</taxon>
        <taxon>Pseudotrocha</taxon>
        <taxon>Ploima</taxon>
        <taxon>Brachionidae</taxon>
        <taxon>Brachionus</taxon>
    </lineage>
</organism>
<evidence type="ECO:0000256" key="4">
    <source>
        <dbReference type="ARBA" id="ARBA00022448"/>
    </source>
</evidence>
<dbReference type="InterPro" id="IPR011989">
    <property type="entry name" value="ARM-like"/>
</dbReference>
<evidence type="ECO:0000256" key="2">
    <source>
        <dbReference type="ARBA" id="ARBA00004496"/>
    </source>
</evidence>
<dbReference type="InterPro" id="IPR016024">
    <property type="entry name" value="ARM-type_fold"/>
</dbReference>
<dbReference type="EMBL" id="CAJNOC010000253">
    <property type="protein sequence ID" value="CAF0733817.1"/>
    <property type="molecule type" value="Genomic_DNA"/>
</dbReference>
<dbReference type="Gene3D" id="1.25.10.10">
    <property type="entry name" value="Leucine-rich Repeat Variant"/>
    <property type="match status" value="2"/>
</dbReference>
<comment type="caution">
    <text evidence="10">The sequence shown here is derived from an EMBL/GenBank/DDBJ whole genome shotgun (WGS) entry which is preliminary data.</text>
</comment>
<evidence type="ECO:0000256" key="1">
    <source>
        <dbReference type="ARBA" id="ARBA00004123"/>
    </source>
</evidence>
<dbReference type="GO" id="GO:0005049">
    <property type="term" value="F:nuclear export signal receptor activity"/>
    <property type="evidence" value="ECO:0007669"/>
    <property type="project" value="InterPro"/>
</dbReference>
<feature type="domain" description="Exportin-7/Ran-binding protein 17 TPR repeats" evidence="9">
    <location>
        <begin position="429"/>
        <end position="676"/>
    </location>
</feature>
<proteinExistence type="inferred from homology"/>
<evidence type="ECO:0000256" key="7">
    <source>
        <dbReference type="ARBA" id="ARBA00023242"/>
    </source>
</evidence>
<keyword evidence="6" id="KW-0653">Protein transport</keyword>